<feature type="compositionally biased region" description="Acidic residues" evidence="1">
    <location>
        <begin position="74"/>
        <end position="84"/>
    </location>
</feature>
<name>W6UHA8_ECHGR</name>
<organism evidence="2 3">
    <name type="scientific">Echinococcus granulosus</name>
    <name type="common">Hydatid tapeworm</name>
    <dbReference type="NCBI Taxonomy" id="6210"/>
    <lineage>
        <taxon>Eukaryota</taxon>
        <taxon>Metazoa</taxon>
        <taxon>Spiralia</taxon>
        <taxon>Lophotrochozoa</taxon>
        <taxon>Platyhelminthes</taxon>
        <taxon>Cestoda</taxon>
        <taxon>Eucestoda</taxon>
        <taxon>Cyclophyllidea</taxon>
        <taxon>Taeniidae</taxon>
        <taxon>Echinococcus</taxon>
        <taxon>Echinococcus granulosus group</taxon>
    </lineage>
</organism>
<dbReference type="CTD" id="36343404"/>
<dbReference type="EMBL" id="APAU02000084">
    <property type="protein sequence ID" value="EUB57447.1"/>
    <property type="molecule type" value="Genomic_DNA"/>
</dbReference>
<evidence type="ECO:0000313" key="3">
    <source>
        <dbReference type="Proteomes" id="UP000019149"/>
    </source>
</evidence>
<dbReference type="KEGG" id="egl:EGR_07689"/>
<dbReference type="OrthoDB" id="10573051at2759"/>
<feature type="region of interest" description="Disordered" evidence="1">
    <location>
        <begin position="71"/>
        <end position="91"/>
    </location>
</feature>
<protein>
    <submittedName>
        <fullName evidence="2">Uncharacterized protein</fullName>
    </submittedName>
</protein>
<accession>W6UHA8</accession>
<dbReference type="Proteomes" id="UP000019149">
    <property type="component" value="Unassembled WGS sequence"/>
</dbReference>
<evidence type="ECO:0000256" key="1">
    <source>
        <dbReference type="SAM" id="MobiDB-lite"/>
    </source>
</evidence>
<proteinExistence type="predicted"/>
<comment type="caution">
    <text evidence="2">The sequence shown here is derived from an EMBL/GenBank/DDBJ whole genome shotgun (WGS) entry which is preliminary data.</text>
</comment>
<dbReference type="AlphaFoldDB" id="W6UHA8"/>
<evidence type="ECO:0000313" key="2">
    <source>
        <dbReference type="EMBL" id="EUB57447.1"/>
    </source>
</evidence>
<reference evidence="2 3" key="1">
    <citation type="journal article" date="2013" name="Nat. Genet.">
        <title>The genome of the hydatid tapeworm Echinococcus granulosus.</title>
        <authorList>
            <person name="Zheng H."/>
            <person name="Zhang W."/>
            <person name="Zhang L."/>
            <person name="Zhang Z."/>
            <person name="Li J."/>
            <person name="Lu G."/>
            <person name="Zhu Y."/>
            <person name="Wang Y."/>
            <person name="Huang Y."/>
            <person name="Liu J."/>
            <person name="Kang H."/>
            <person name="Chen J."/>
            <person name="Wang L."/>
            <person name="Chen A."/>
            <person name="Yu S."/>
            <person name="Gao Z."/>
            <person name="Jin L."/>
            <person name="Gu W."/>
            <person name="Wang Z."/>
            <person name="Zhao L."/>
            <person name="Shi B."/>
            <person name="Wen H."/>
            <person name="Lin R."/>
            <person name="Jones M.K."/>
            <person name="Brejova B."/>
            <person name="Vinar T."/>
            <person name="Zhao G."/>
            <person name="McManus D.P."/>
            <person name="Chen Z."/>
            <person name="Zhou Y."/>
            <person name="Wang S."/>
        </authorList>
    </citation>
    <scope>NUCLEOTIDE SEQUENCE [LARGE SCALE GENOMIC DNA]</scope>
</reference>
<dbReference type="GeneID" id="36343404"/>
<dbReference type="RefSeq" id="XP_024348643.1">
    <property type="nucleotide sequence ID" value="XM_024496938.1"/>
</dbReference>
<sequence length="304" mass="34167">MCKGILKHLFLLPNEKKDVEVEEEIGTTTAIHSPAVKHLGSHFDGADTAQEATAPPVERMKNDLAAELVLSPDSGDDEEDDDDEGVRGNLSTEEMGDFYPLRNASGRCWSDQSVLLPIAYCDSFRTRIASFFAYGAALYVVHWRRDCSRKIAPGIDYICWNRAARGYSGKVVEVHLELGNKLEGSYPLTRQVTTSCHRTDPREEPMLHLGMEGWGEGRECDTLHFNSQHSLDDVLPRGYYHLLWYQSDNYSGTNRTFTGKLALSATCIWQAILLDTGLPQKHTATRCRECSTRVTPEDIVRQII</sequence>
<gene>
    <name evidence="2" type="ORF">EGR_07689</name>
</gene>
<keyword evidence="3" id="KW-1185">Reference proteome</keyword>